<dbReference type="PANTHER" id="PTHR43280">
    <property type="entry name" value="ARAC-FAMILY TRANSCRIPTIONAL REGULATOR"/>
    <property type="match status" value="1"/>
</dbReference>
<dbReference type="EMBL" id="CP033433">
    <property type="protein sequence ID" value="AYQ75231.1"/>
    <property type="molecule type" value="Genomic_DNA"/>
</dbReference>
<dbReference type="InterPro" id="IPR020449">
    <property type="entry name" value="Tscrpt_reg_AraC-type_HTH"/>
</dbReference>
<sequence>MTGGKTEYLDLSYRLDGPLEQAFHSHPWYEVYYFHEGVCNYLIGDQIYTLKPGDLILMNGMTLHRPKVDARFPYVRTVIHFEPSLLKPFQELPQGVPFLQPFQTLSNYRISLEPKEKAEVERLLADMETHRRQGGAVANSRMLLVFVDLLHVIYDLCGKPMRGRPDFPSEKERTVQRVVSYVEERYTEDLDMDRLQADLHVSKFYLSRLFKEVTGVTIFDYVFQRRINEAKIIFLLDPGRSVTDVCFQTGFKHLAHFSRLFKRQVGVTPEKYRKSIRERQGSAG</sequence>
<dbReference type="SUPFAM" id="SSF51215">
    <property type="entry name" value="Regulatory protein AraC"/>
    <property type="match status" value="1"/>
</dbReference>
<evidence type="ECO:0000256" key="1">
    <source>
        <dbReference type="ARBA" id="ARBA00023015"/>
    </source>
</evidence>
<dbReference type="GO" id="GO:0003700">
    <property type="term" value="F:DNA-binding transcription factor activity"/>
    <property type="evidence" value="ECO:0007669"/>
    <property type="project" value="InterPro"/>
</dbReference>
<dbReference type="Pfam" id="PF12833">
    <property type="entry name" value="HTH_18"/>
    <property type="match status" value="1"/>
</dbReference>
<keyword evidence="1" id="KW-0805">Transcription regulation</keyword>
<dbReference type="PROSITE" id="PS01124">
    <property type="entry name" value="HTH_ARAC_FAMILY_2"/>
    <property type="match status" value="1"/>
</dbReference>
<evidence type="ECO:0000313" key="5">
    <source>
        <dbReference type="EMBL" id="AYQ75231.1"/>
    </source>
</evidence>
<dbReference type="KEGG" id="coh:EAV92_23395"/>
<dbReference type="Proteomes" id="UP000269097">
    <property type="component" value="Chromosome"/>
</dbReference>
<evidence type="ECO:0000256" key="3">
    <source>
        <dbReference type="ARBA" id="ARBA00023163"/>
    </source>
</evidence>
<dbReference type="SUPFAM" id="SSF46689">
    <property type="entry name" value="Homeodomain-like"/>
    <property type="match status" value="2"/>
</dbReference>
<dbReference type="PANTHER" id="PTHR43280:SF2">
    <property type="entry name" value="HTH-TYPE TRANSCRIPTIONAL REGULATOR EXSA"/>
    <property type="match status" value="1"/>
</dbReference>
<dbReference type="PRINTS" id="PR00032">
    <property type="entry name" value="HTHARAC"/>
</dbReference>
<gene>
    <name evidence="5" type="ORF">EAV92_23395</name>
</gene>
<dbReference type="Pfam" id="PF02311">
    <property type="entry name" value="AraC_binding"/>
    <property type="match status" value="1"/>
</dbReference>
<protein>
    <submittedName>
        <fullName evidence="5">AraC family transcriptional regulator</fullName>
    </submittedName>
</protein>
<dbReference type="AlphaFoldDB" id="A0A3G3K4Y1"/>
<dbReference type="InterPro" id="IPR018060">
    <property type="entry name" value="HTH_AraC"/>
</dbReference>
<dbReference type="InterPro" id="IPR003313">
    <property type="entry name" value="AraC-bd"/>
</dbReference>
<dbReference type="GO" id="GO:0043565">
    <property type="term" value="F:sequence-specific DNA binding"/>
    <property type="evidence" value="ECO:0007669"/>
    <property type="project" value="InterPro"/>
</dbReference>
<feature type="domain" description="HTH araC/xylS-type" evidence="4">
    <location>
        <begin position="176"/>
        <end position="275"/>
    </location>
</feature>
<accession>A0A3G3K4Y1</accession>
<dbReference type="InterPro" id="IPR009057">
    <property type="entry name" value="Homeodomain-like_sf"/>
</dbReference>
<dbReference type="RefSeq" id="WP_123043312.1">
    <property type="nucleotide sequence ID" value="NZ_CP033433.1"/>
</dbReference>
<evidence type="ECO:0000259" key="4">
    <source>
        <dbReference type="PROSITE" id="PS01124"/>
    </source>
</evidence>
<dbReference type="SMART" id="SM00342">
    <property type="entry name" value="HTH_ARAC"/>
    <property type="match status" value="1"/>
</dbReference>
<proteinExistence type="predicted"/>
<name>A0A3G3K4Y1_9BACL</name>
<dbReference type="InterPro" id="IPR014710">
    <property type="entry name" value="RmlC-like_jellyroll"/>
</dbReference>
<dbReference type="InterPro" id="IPR037923">
    <property type="entry name" value="HTH-like"/>
</dbReference>
<keyword evidence="6" id="KW-1185">Reference proteome</keyword>
<organism evidence="5 6">
    <name type="scientific">Cohnella candidum</name>
    <dbReference type="NCBI Taxonomy" id="2674991"/>
    <lineage>
        <taxon>Bacteria</taxon>
        <taxon>Bacillati</taxon>
        <taxon>Bacillota</taxon>
        <taxon>Bacilli</taxon>
        <taxon>Bacillales</taxon>
        <taxon>Paenibacillaceae</taxon>
        <taxon>Cohnella</taxon>
    </lineage>
</organism>
<keyword evidence="3" id="KW-0804">Transcription</keyword>
<dbReference type="Gene3D" id="1.10.10.60">
    <property type="entry name" value="Homeodomain-like"/>
    <property type="match status" value="2"/>
</dbReference>
<evidence type="ECO:0000313" key="6">
    <source>
        <dbReference type="Proteomes" id="UP000269097"/>
    </source>
</evidence>
<evidence type="ECO:0000256" key="2">
    <source>
        <dbReference type="ARBA" id="ARBA00023125"/>
    </source>
</evidence>
<dbReference type="Gene3D" id="2.60.120.10">
    <property type="entry name" value="Jelly Rolls"/>
    <property type="match status" value="1"/>
</dbReference>
<reference evidence="5 6" key="1">
    <citation type="submission" date="2018-10" db="EMBL/GenBank/DDBJ databases">
        <title>Genome Sequence of Cohnella sp.</title>
        <authorList>
            <person name="Srinivasan S."/>
            <person name="Kim M.K."/>
        </authorList>
    </citation>
    <scope>NUCLEOTIDE SEQUENCE [LARGE SCALE GENOMIC DNA]</scope>
    <source>
        <strain evidence="5 6">18JY8-7</strain>
    </source>
</reference>
<keyword evidence="2" id="KW-0238">DNA-binding</keyword>